<organism evidence="2 3">
    <name type="scientific">[Myrmecia] bisecta</name>
    <dbReference type="NCBI Taxonomy" id="41462"/>
    <lineage>
        <taxon>Eukaryota</taxon>
        <taxon>Viridiplantae</taxon>
        <taxon>Chlorophyta</taxon>
        <taxon>core chlorophytes</taxon>
        <taxon>Trebouxiophyceae</taxon>
        <taxon>Trebouxiales</taxon>
        <taxon>Trebouxiaceae</taxon>
        <taxon>Myrmecia</taxon>
    </lineage>
</organism>
<keyword evidence="1" id="KW-1133">Transmembrane helix</keyword>
<dbReference type="AlphaFoldDB" id="A0AAW1Q995"/>
<feature type="transmembrane region" description="Helical" evidence="1">
    <location>
        <begin position="88"/>
        <end position="109"/>
    </location>
</feature>
<protein>
    <submittedName>
        <fullName evidence="2">Uncharacterized protein</fullName>
    </submittedName>
</protein>
<accession>A0AAW1Q995</accession>
<feature type="transmembrane region" description="Helical" evidence="1">
    <location>
        <begin position="121"/>
        <end position="143"/>
    </location>
</feature>
<keyword evidence="1" id="KW-0472">Membrane</keyword>
<comment type="caution">
    <text evidence="2">The sequence shown here is derived from an EMBL/GenBank/DDBJ whole genome shotgun (WGS) entry which is preliminary data.</text>
</comment>
<feature type="transmembrane region" description="Helical" evidence="1">
    <location>
        <begin position="257"/>
        <end position="283"/>
    </location>
</feature>
<proteinExistence type="predicted"/>
<evidence type="ECO:0000313" key="2">
    <source>
        <dbReference type="EMBL" id="KAK9816972.1"/>
    </source>
</evidence>
<feature type="transmembrane region" description="Helical" evidence="1">
    <location>
        <begin position="216"/>
        <end position="237"/>
    </location>
</feature>
<evidence type="ECO:0000313" key="3">
    <source>
        <dbReference type="Proteomes" id="UP001489004"/>
    </source>
</evidence>
<name>A0AAW1Q995_9CHLO</name>
<feature type="transmembrane region" description="Helical" evidence="1">
    <location>
        <begin position="295"/>
        <end position="317"/>
    </location>
</feature>
<dbReference type="EMBL" id="JALJOR010000005">
    <property type="protein sequence ID" value="KAK9816972.1"/>
    <property type="molecule type" value="Genomic_DNA"/>
</dbReference>
<feature type="transmembrane region" description="Helical" evidence="1">
    <location>
        <begin position="26"/>
        <end position="48"/>
    </location>
</feature>
<keyword evidence="1" id="KW-0812">Transmembrane</keyword>
<sequence>MAVAEVRQGSKGLRAAGNLLKLYANMLLPVAIVAANFFGVFAAMSYLVPSVLCTESVKINAGVQKGFADCAYVIEGDYRHGTGKKLPWLFFWAVQQMWLVFFPATMGWAMFGKTLTRVDTAIVYTLVATTGLAVFIGGAASNLPLNHSLFFSLPTCLATIVTITVAIACCRYSGGNRVNIARWIILFTVAGVVLTIYFFIIPMIVTKRATPNQLLLVRLVVHPIVWNVMTVLFMHTASHIGPVPNLMQVTFLVWPEIYKAVFGRFLLLQLSGVGNVLIINLILVLKSGVSPNQRAIWVGAFTQIVTTLFTDFVGLAIDWKFHQLDYFSHLVKNMKRFLFFILFVTTLGGLRLALELLLLFCPSYVPGVGVLLEYCNKPSLFDGIGS</sequence>
<gene>
    <name evidence="2" type="ORF">WJX72_007636</name>
</gene>
<feature type="transmembrane region" description="Helical" evidence="1">
    <location>
        <begin position="150"/>
        <end position="174"/>
    </location>
</feature>
<dbReference type="Proteomes" id="UP001489004">
    <property type="component" value="Unassembled WGS sequence"/>
</dbReference>
<feature type="transmembrane region" description="Helical" evidence="1">
    <location>
        <begin position="180"/>
        <end position="204"/>
    </location>
</feature>
<keyword evidence="3" id="KW-1185">Reference proteome</keyword>
<reference evidence="2 3" key="1">
    <citation type="journal article" date="2024" name="Nat. Commun.">
        <title>Phylogenomics reveals the evolutionary origins of lichenization in chlorophyte algae.</title>
        <authorList>
            <person name="Puginier C."/>
            <person name="Libourel C."/>
            <person name="Otte J."/>
            <person name="Skaloud P."/>
            <person name="Haon M."/>
            <person name="Grisel S."/>
            <person name="Petersen M."/>
            <person name="Berrin J.G."/>
            <person name="Delaux P.M."/>
            <person name="Dal Grande F."/>
            <person name="Keller J."/>
        </authorList>
    </citation>
    <scope>NUCLEOTIDE SEQUENCE [LARGE SCALE GENOMIC DNA]</scope>
    <source>
        <strain evidence="2 3">SAG 2043</strain>
    </source>
</reference>
<evidence type="ECO:0000256" key="1">
    <source>
        <dbReference type="SAM" id="Phobius"/>
    </source>
</evidence>
<feature type="transmembrane region" description="Helical" evidence="1">
    <location>
        <begin position="337"/>
        <end position="360"/>
    </location>
</feature>